<accession>A0A512NI59</accession>
<name>A0A512NI59_9HYPH</name>
<comment type="caution">
    <text evidence="1">The sequence shown here is derived from an EMBL/GenBank/DDBJ whole genome shotgun (WGS) entry which is preliminary data.</text>
</comment>
<reference evidence="1 2" key="1">
    <citation type="submission" date="2019-07" db="EMBL/GenBank/DDBJ databases">
        <title>Whole genome shotgun sequence of Reyranella soli NBRC 108950.</title>
        <authorList>
            <person name="Hosoyama A."/>
            <person name="Uohara A."/>
            <person name="Ohji S."/>
            <person name="Ichikawa N."/>
        </authorList>
    </citation>
    <scope>NUCLEOTIDE SEQUENCE [LARGE SCALE GENOMIC DNA]</scope>
    <source>
        <strain evidence="1 2">NBRC 108950</strain>
    </source>
</reference>
<evidence type="ECO:0000313" key="1">
    <source>
        <dbReference type="EMBL" id="GEP58644.1"/>
    </source>
</evidence>
<dbReference type="EMBL" id="BKAJ01000106">
    <property type="protein sequence ID" value="GEP58644.1"/>
    <property type="molecule type" value="Genomic_DNA"/>
</dbReference>
<dbReference type="OrthoDB" id="7269818at2"/>
<dbReference type="Proteomes" id="UP000321058">
    <property type="component" value="Unassembled WGS sequence"/>
</dbReference>
<dbReference type="RefSeq" id="WP_147154042.1">
    <property type="nucleotide sequence ID" value="NZ_BKAJ01000106.1"/>
</dbReference>
<organism evidence="1 2">
    <name type="scientific">Reyranella soli</name>
    <dbReference type="NCBI Taxonomy" id="1230389"/>
    <lineage>
        <taxon>Bacteria</taxon>
        <taxon>Pseudomonadati</taxon>
        <taxon>Pseudomonadota</taxon>
        <taxon>Alphaproteobacteria</taxon>
        <taxon>Hyphomicrobiales</taxon>
        <taxon>Reyranellaceae</taxon>
        <taxon>Reyranella</taxon>
    </lineage>
</organism>
<gene>
    <name evidence="1" type="ORF">RSO01_58100</name>
</gene>
<proteinExistence type="predicted"/>
<dbReference type="AlphaFoldDB" id="A0A512NI59"/>
<protein>
    <submittedName>
        <fullName evidence="1">Uncharacterized protein</fullName>
    </submittedName>
</protein>
<evidence type="ECO:0000313" key="2">
    <source>
        <dbReference type="Proteomes" id="UP000321058"/>
    </source>
</evidence>
<sequence>MDGKTIVAIPWYLRTDYVQAKALFGDMPESYEGWLERALQWEADCKSQGQAVSRVVVRSGAFRTWCQARGMAPDTRARTNFISKRAWNLMQQQG</sequence>
<keyword evidence="2" id="KW-1185">Reference proteome</keyword>